<proteinExistence type="predicted"/>
<comment type="caution">
    <text evidence="1">The sequence shown here is derived from an EMBL/GenBank/DDBJ whole genome shotgun (WGS) entry which is preliminary data.</text>
</comment>
<protein>
    <submittedName>
        <fullName evidence="1">Uncharacterized protein</fullName>
    </submittedName>
</protein>
<dbReference type="AlphaFoldDB" id="A0A3N4H4L3"/>
<sequence>MVKEDRKALAEAIAVGERIGDPEVGYASMTNPADVVVVVDQEELDHFLTLEGKAVTHTRVTNEAEAIKVLREHAPHLLADDTGIPEYEHTAAKGRAKSGENIPGIAVRKGNSSLRLTPSKAVKEWAQNVVTNGLAGELGAGE</sequence>
<keyword evidence="2" id="KW-1185">Reference proteome</keyword>
<dbReference type="Proteomes" id="UP000267536">
    <property type="component" value="Unassembled WGS sequence"/>
</dbReference>
<reference evidence="1 2" key="1">
    <citation type="submission" date="2018-11" db="EMBL/GenBank/DDBJ databases">
        <title>Draft genome sequence of Gordonia sp. RS15-1S isolated from rice stems.</title>
        <authorList>
            <person name="Muangham S."/>
        </authorList>
    </citation>
    <scope>NUCLEOTIDE SEQUENCE [LARGE SCALE GENOMIC DNA]</scope>
    <source>
        <strain evidence="1 2">RS15-1S</strain>
    </source>
</reference>
<evidence type="ECO:0000313" key="2">
    <source>
        <dbReference type="Proteomes" id="UP000267536"/>
    </source>
</evidence>
<dbReference type="EMBL" id="RKMH01000002">
    <property type="protein sequence ID" value="RPA65760.1"/>
    <property type="molecule type" value="Genomic_DNA"/>
</dbReference>
<accession>A0A3N4H4L3</accession>
<evidence type="ECO:0000313" key="1">
    <source>
        <dbReference type="EMBL" id="RPA65760.1"/>
    </source>
</evidence>
<name>A0A3N4H4L3_9ACTN</name>
<organism evidence="1 2">
    <name type="scientific">Gordonia oryzae</name>
    <dbReference type="NCBI Taxonomy" id="2487349"/>
    <lineage>
        <taxon>Bacteria</taxon>
        <taxon>Bacillati</taxon>
        <taxon>Actinomycetota</taxon>
        <taxon>Actinomycetes</taxon>
        <taxon>Mycobacteriales</taxon>
        <taxon>Gordoniaceae</taxon>
        <taxon>Gordonia</taxon>
    </lineage>
</organism>
<gene>
    <name evidence="1" type="ORF">EF294_03210</name>
</gene>